<evidence type="ECO:0000313" key="6">
    <source>
        <dbReference type="EMBL" id="OSY36286.1"/>
    </source>
</evidence>
<dbReference type="EMBL" id="MIGB01000041">
    <property type="protein sequence ID" value="OSY36286.1"/>
    <property type="molecule type" value="Genomic_DNA"/>
</dbReference>
<dbReference type="CDD" id="cd03467">
    <property type="entry name" value="Rieske"/>
    <property type="match status" value="1"/>
</dbReference>
<dbReference type="OrthoDB" id="9795104at2"/>
<sequence length="164" mass="18076">MTKYAVANVADIGPGERRIVEIEGRAVGVFNVEGEYYALLDRCPHAGAALCSFGTVFGVSESEAPDMPVTYERNRSIRCPWHAWEYDIRTGESFFDPRNARVRKYNVEVVPGSPEDTVDPDGGVQKGPYVMEGYAVSIDGDMVVVDTSRRRPARGPRAEATSRS</sequence>
<keyword evidence="4" id="KW-0411">Iron-sulfur</keyword>
<dbReference type="PROSITE" id="PS51296">
    <property type="entry name" value="RIESKE"/>
    <property type="match status" value="1"/>
</dbReference>
<keyword evidence="6" id="KW-0560">Oxidoreductase</keyword>
<dbReference type="InterPro" id="IPR017941">
    <property type="entry name" value="Rieske_2Fe-2S"/>
</dbReference>
<evidence type="ECO:0000256" key="3">
    <source>
        <dbReference type="ARBA" id="ARBA00023004"/>
    </source>
</evidence>
<dbReference type="InterPro" id="IPR036922">
    <property type="entry name" value="Rieske_2Fe-2S_sf"/>
</dbReference>
<dbReference type="Pfam" id="PF00355">
    <property type="entry name" value="Rieske"/>
    <property type="match status" value="1"/>
</dbReference>
<dbReference type="RefSeq" id="WP_085915650.1">
    <property type="nucleotide sequence ID" value="NZ_AP018920.1"/>
</dbReference>
<evidence type="ECO:0000256" key="4">
    <source>
        <dbReference type="ARBA" id="ARBA00023014"/>
    </source>
</evidence>
<evidence type="ECO:0000256" key="1">
    <source>
        <dbReference type="ARBA" id="ARBA00022714"/>
    </source>
</evidence>
<evidence type="ECO:0000313" key="7">
    <source>
        <dbReference type="Proteomes" id="UP000194360"/>
    </source>
</evidence>
<accession>A0A1Y2MLX0</accession>
<comment type="caution">
    <text evidence="6">The sequence shown here is derived from an EMBL/GenBank/DDBJ whole genome shotgun (WGS) entry which is preliminary data.</text>
</comment>
<dbReference type="Proteomes" id="UP000194360">
    <property type="component" value="Unassembled WGS sequence"/>
</dbReference>
<proteinExistence type="predicted"/>
<gene>
    <name evidence="6" type="primary">ndoA</name>
    <name evidence="6" type="ORF">BG845_05536</name>
</gene>
<dbReference type="AlphaFoldDB" id="A0A1Y2MLX0"/>
<evidence type="ECO:0000256" key="2">
    <source>
        <dbReference type="ARBA" id="ARBA00022723"/>
    </source>
</evidence>
<dbReference type="Gene3D" id="2.102.10.10">
    <property type="entry name" value="Rieske [2Fe-2S] iron-sulphur domain"/>
    <property type="match status" value="1"/>
</dbReference>
<protein>
    <submittedName>
        <fullName evidence="6">Naphthalene 1,2-dioxygenase system ferredoxin subunit</fullName>
    </submittedName>
</protein>
<keyword evidence="1" id="KW-0001">2Fe-2S</keyword>
<name>A0A1Y2MLX0_PSEAH</name>
<dbReference type="GO" id="GO:0004497">
    <property type="term" value="F:monooxygenase activity"/>
    <property type="evidence" value="ECO:0007669"/>
    <property type="project" value="UniProtKB-ARBA"/>
</dbReference>
<dbReference type="GO" id="GO:0051213">
    <property type="term" value="F:dioxygenase activity"/>
    <property type="evidence" value="ECO:0007669"/>
    <property type="project" value="UniProtKB-KW"/>
</dbReference>
<keyword evidence="6" id="KW-0223">Dioxygenase</keyword>
<evidence type="ECO:0000259" key="5">
    <source>
        <dbReference type="PROSITE" id="PS51296"/>
    </source>
</evidence>
<keyword evidence="2" id="KW-0479">Metal-binding</keyword>
<feature type="domain" description="Rieske" evidence="5">
    <location>
        <begin position="4"/>
        <end position="116"/>
    </location>
</feature>
<reference evidence="6 7" key="1">
    <citation type="submission" date="2016-09" db="EMBL/GenBank/DDBJ databases">
        <title>Pseudonocardia autotrophica DSM535, a candidate organism with high potential of specific P450 cytochromes.</title>
        <authorList>
            <person name="Grumaz C."/>
            <person name="Vainshtein Y."/>
            <person name="Kirstahler P."/>
            <person name="Sohn K."/>
        </authorList>
    </citation>
    <scope>NUCLEOTIDE SEQUENCE [LARGE SCALE GENOMIC DNA]</scope>
    <source>
        <strain evidence="6 7">DSM 535</strain>
    </source>
</reference>
<dbReference type="GO" id="GO:0016705">
    <property type="term" value="F:oxidoreductase activity, acting on paired donors, with incorporation or reduction of molecular oxygen"/>
    <property type="evidence" value="ECO:0007669"/>
    <property type="project" value="UniProtKB-ARBA"/>
</dbReference>
<dbReference type="PANTHER" id="PTHR21496">
    <property type="entry name" value="FERREDOXIN-RELATED"/>
    <property type="match status" value="1"/>
</dbReference>
<dbReference type="SUPFAM" id="SSF50022">
    <property type="entry name" value="ISP domain"/>
    <property type="match status" value="1"/>
</dbReference>
<keyword evidence="3" id="KW-0408">Iron</keyword>
<organism evidence="6 7">
    <name type="scientific">Pseudonocardia autotrophica</name>
    <name type="common">Amycolata autotrophica</name>
    <name type="synonym">Nocardia autotrophica</name>
    <dbReference type="NCBI Taxonomy" id="2074"/>
    <lineage>
        <taxon>Bacteria</taxon>
        <taxon>Bacillati</taxon>
        <taxon>Actinomycetota</taxon>
        <taxon>Actinomycetes</taxon>
        <taxon>Pseudonocardiales</taxon>
        <taxon>Pseudonocardiaceae</taxon>
        <taxon>Pseudonocardia</taxon>
    </lineage>
</organism>
<dbReference type="PANTHER" id="PTHR21496:SF23">
    <property type="entry name" value="3-PHENYLPROPIONATE_CINNAMIC ACID DIOXYGENASE FERREDOXIN SUBUNIT"/>
    <property type="match status" value="1"/>
</dbReference>
<dbReference type="STRING" id="2074.BG845_05536"/>
<keyword evidence="7" id="KW-1185">Reference proteome</keyword>
<dbReference type="GO" id="GO:0051537">
    <property type="term" value="F:2 iron, 2 sulfur cluster binding"/>
    <property type="evidence" value="ECO:0007669"/>
    <property type="project" value="UniProtKB-KW"/>
</dbReference>
<dbReference type="GO" id="GO:0046872">
    <property type="term" value="F:metal ion binding"/>
    <property type="evidence" value="ECO:0007669"/>
    <property type="project" value="UniProtKB-KW"/>
</dbReference>